<gene>
    <name evidence="2" type="ORF">Strain138_001354</name>
    <name evidence="3" type="ORF">Strain318_001354</name>
</gene>
<evidence type="ECO:0000313" key="4">
    <source>
        <dbReference type="Proteomes" id="UP001229955"/>
    </source>
</evidence>
<evidence type="ECO:0008006" key="5">
    <source>
        <dbReference type="Google" id="ProtNLM"/>
    </source>
</evidence>
<keyword evidence="1" id="KW-0812">Transmembrane</keyword>
<accession>A0AA49K007</accession>
<accession>A0AA49JUD4</accession>
<feature type="transmembrane region" description="Helical" evidence="1">
    <location>
        <begin position="154"/>
        <end position="171"/>
    </location>
</feature>
<evidence type="ECO:0000256" key="1">
    <source>
        <dbReference type="SAM" id="Phobius"/>
    </source>
</evidence>
<dbReference type="KEGG" id="pspc:Strain318_001354"/>
<keyword evidence="1" id="KW-1133">Transmembrane helix</keyword>
<sequence length="316" mass="34378">MIAALGLALLLQGGAGPERAPTVRVRVTPERPAVGEPITVELRVRAPRGTLVRFPVLPDTGSRIEPLDPRSIAAAEGDPGSGDLEQVATYRLIAWDTGSVAPAFGDVTLERDGRVTRYPVPVGALRIRSLLPADTAARKPKPARGAVDAPTMPWRWFVAAAVVALLSFWGWRRFRRAREALASMDPGPFVRARAAFAHLRAMDLSSAGEPGRHALAHLQVLRRYMGERWPALPPALTARELEERLRGTEFPVLPERVVALAAAGEPVAYAAADLPSGAAERLALEATAVVEDLEQAWVARQLREHESSRVKRKRLR</sequence>
<protein>
    <recommendedName>
        <fullName evidence="5">Protein BatD</fullName>
    </recommendedName>
</protein>
<dbReference type="Proteomes" id="UP001229955">
    <property type="component" value="Chromosome"/>
</dbReference>
<dbReference type="EMBL" id="CP130613">
    <property type="protein sequence ID" value="WKW14989.1"/>
    <property type="molecule type" value="Genomic_DNA"/>
</dbReference>
<keyword evidence="1" id="KW-0472">Membrane</keyword>
<dbReference type="AlphaFoldDB" id="A0AA49K007"/>
<evidence type="ECO:0000313" key="3">
    <source>
        <dbReference type="EMBL" id="WKW14989.1"/>
    </source>
</evidence>
<proteinExistence type="predicted"/>
<keyword evidence="4" id="KW-1185">Reference proteome</keyword>
<dbReference type="RefSeq" id="WP_367887755.1">
    <property type="nucleotide sequence ID" value="NZ_CP130612.1"/>
</dbReference>
<organism evidence="3 4">
    <name type="scientific">Pseudogemmatithrix spongiicola</name>
    <dbReference type="NCBI Taxonomy" id="3062599"/>
    <lineage>
        <taxon>Bacteria</taxon>
        <taxon>Pseudomonadati</taxon>
        <taxon>Gemmatimonadota</taxon>
        <taxon>Gemmatimonadia</taxon>
        <taxon>Gemmatimonadales</taxon>
        <taxon>Gemmatimonadaceae</taxon>
        <taxon>Pseudogemmatithrix</taxon>
    </lineage>
</organism>
<dbReference type="EMBL" id="CP130612">
    <property type="protein sequence ID" value="WKW12080.1"/>
    <property type="molecule type" value="Genomic_DNA"/>
</dbReference>
<reference evidence="3" key="1">
    <citation type="submission" date="2023-07" db="EMBL/GenBank/DDBJ databases">
        <authorList>
            <person name="Haufschild T."/>
            <person name="Kallscheuer N."/>
            <person name="Hammer J."/>
            <person name="Kohn T."/>
            <person name="Kabuu M."/>
            <person name="Jogler M."/>
            <person name="Wohfarth N."/>
            <person name="Heuer A."/>
            <person name="Rohde M."/>
            <person name="van Teeseling M.C.F."/>
            <person name="Jogler C."/>
        </authorList>
    </citation>
    <scope>NUCLEOTIDE SEQUENCE</scope>
    <source>
        <strain evidence="2">Strain 138</strain>
        <strain evidence="3">Strain 318</strain>
    </source>
</reference>
<name>A0AA49K007_9BACT</name>
<evidence type="ECO:0000313" key="2">
    <source>
        <dbReference type="EMBL" id="WKW12080.1"/>
    </source>
</evidence>